<dbReference type="PANTHER" id="PTHR20991:SF0">
    <property type="entry name" value="PROTEIN PTHB1"/>
    <property type="match status" value="1"/>
</dbReference>
<protein>
    <recommendedName>
        <fullName evidence="6">VWFC domain-containing protein</fullName>
    </recommendedName>
</protein>
<dbReference type="Pfam" id="PF23337">
    <property type="entry name" value="PTHB1_pf"/>
    <property type="match status" value="1"/>
</dbReference>
<dbReference type="InterPro" id="IPR001007">
    <property type="entry name" value="VWF_dom"/>
</dbReference>
<sequence length="1273" mass="144499">MSVFHVHEWLTLDLINANVCAVGELVENRDQIVVGSITGRIWIIDPGRANDPKQQQLLSCLLEEDLSVSIIDIAIANFVPNLGKNLIAILSPQKLIIYHFVPDEEAYQLTRLHEHNITAIAYNMCIGKFGRSFATQICVQDMTSSLMVFAAENPLFHHTIPLIPALHPGPIIYTSYSDSIVTASSSTGILTSYRYSVLSAAVSGKKITANWTFNLGDYALDLETIDTTLVQPSIIVLCKRTLFCLTHGGTLRFTYRLQCVAISLLVYDSTNDAYVKLCISTASRMLLFFKDTISTWSAQLSHNAIQVRLCTFGSYRSMLVVLSNSRISIGYLGTEPALFRIPLPQTRYINFQERYNEFMELEALIRKKSTELTDDASSKNSLSLNCSYDSLNFKSRAEKLSEEVPSLTLNIELLAEERVLDVKLICSTAFHVEHKYTSFPNIDSSQKLSTGMYVLHHPVNDLRCKLSAFSSNFADVASKELKMPLNLMCRTVTVRRSGQCKVTIESSLDILDIKNLFPEFESENNAVIGFQPYLSETVISVYSSQKYKRYRIQAESMDFIYLFTDELITRIQGKQPDVKLNCTLPLDQILHDFKVYVELEKKQFEEEKELERICILLRNVQATILTKLKGERPTEIDHLNTLLNYTYQQILCCVDRLEQLNQMLHSASLSLSSALNLISLITSLKGNPLPLDGTIINNSGQSIWERIKWIISKFQSIDLNSDLSLNDLRNLLQKFCEGTSGPMPYIAEDNKEDENEDDDEVEQSETIINPLISGIPCTNEGAKINLANITRGLVTSPCYHCICKDGIITCVLEKCESLKSCPTAWDRNNTTCCMKCLHCIHLGIKRYNNQIWSSMQDACTQIACKAGVITSWRIQCVTNCLNGRLLAGFCCGLCLKPIKTQDRCMRCDLVLNRWYHCYRFTCPVLNCPLSQHTKNPKRCCPECKNHTVISNDSKMTVSNGSHCFFRGRLYQVYHTFRIDPCSRCLCQPGGIICKRFVCPIKECDMSLTFYKPNVCCPFCYRKENPCKRIDISGNEIITEHGTKWTLNNNCSNCICVNGFIKCKKMDCPWREKCPDGRYFKKLNGPCCHECQIKENSCTIFADSYYVTFDNFGNSFQGICNNYILTQECTLNGVDPKFKIIGVNSGKSSFTWIQRVIISISLFNGTFFTIHLLPKKIIRERMKLINIPYVRYNDWPEYRAFEDPSTGHLVVCGLCGNFNGDPDDDLMMISHYARPSNHSVSHFSRSSAYDSACKWLTRCVTSQGQYLEQNDLTR</sequence>
<dbReference type="PROSITE" id="PS51233">
    <property type="entry name" value="VWFD"/>
    <property type="match status" value="1"/>
</dbReference>
<dbReference type="SMART" id="SM00214">
    <property type="entry name" value="VWC"/>
    <property type="match status" value="4"/>
</dbReference>
<evidence type="ECO:0008006" key="6">
    <source>
        <dbReference type="Google" id="ProtNLM"/>
    </source>
</evidence>
<evidence type="ECO:0000256" key="1">
    <source>
        <dbReference type="SAM" id="Phobius"/>
    </source>
</evidence>
<dbReference type="GO" id="GO:0060271">
    <property type="term" value="P:cilium assembly"/>
    <property type="evidence" value="ECO:0007669"/>
    <property type="project" value="TreeGrafter"/>
</dbReference>
<dbReference type="EMBL" id="CMVM020000016">
    <property type="status" value="NOT_ANNOTATED_CDS"/>
    <property type="molecule type" value="Genomic_DNA"/>
</dbReference>
<dbReference type="InterPro" id="IPR026511">
    <property type="entry name" value="PTHB1"/>
</dbReference>
<dbReference type="InterPro" id="IPR055362">
    <property type="entry name" value="PTHB1_pf_dom"/>
</dbReference>
<reference evidence="5" key="1">
    <citation type="submission" date="2013-10" db="EMBL/GenBank/DDBJ databases">
        <title>Genome sequencing of Onchocerca volvulus.</title>
        <authorList>
            <person name="Cotton J."/>
            <person name="Tsai J."/>
            <person name="Stanley E."/>
            <person name="Tracey A."/>
            <person name="Holroyd N."/>
            <person name="Lustigman S."/>
            <person name="Berriman M."/>
        </authorList>
    </citation>
    <scope>NUCLEOTIDE SEQUENCE</scope>
</reference>
<keyword evidence="1" id="KW-0472">Membrane</keyword>
<dbReference type="EnsemblMetazoa" id="OVOC11916.1">
    <property type="protein sequence ID" value="OVOC11916.1"/>
    <property type="gene ID" value="WBGene00248725"/>
</dbReference>
<dbReference type="InterPro" id="IPR055363">
    <property type="entry name" value="PTHB1_hp_dom"/>
</dbReference>
<dbReference type="SMART" id="SM00216">
    <property type="entry name" value="VWD"/>
    <property type="match status" value="1"/>
</dbReference>
<dbReference type="GO" id="GO:0016020">
    <property type="term" value="C:membrane"/>
    <property type="evidence" value="ECO:0007669"/>
    <property type="project" value="TreeGrafter"/>
</dbReference>
<dbReference type="PROSITE" id="PS50184">
    <property type="entry name" value="VWFC_2"/>
    <property type="match status" value="2"/>
</dbReference>
<keyword evidence="5" id="KW-1185">Reference proteome</keyword>
<feature type="transmembrane region" description="Helical" evidence="1">
    <location>
        <begin position="1151"/>
        <end position="1172"/>
    </location>
</feature>
<dbReference type="Proteomes" id="UP000024404">
    <property type="component" value="Unassembled WGS sequence"/>
</dbReference>
<evidence type="ECO:0000259" key="2">
    <source>
        <dbReference type="PROSITE" id="PS50184"/>
    </source>
</evidence>
<reference evidence="4" key="2">
    <citation type="submission" date="2022-06" db="UniProtKB">
        <authorList>
            <consortium name="EnsemblMetazoa"/>
        </authorList>
    </citation>
    <scope>IDENTIFICATION</scope>
</reference>
<dbReference type="AlphaFoldDB" id="A0A8R1XMW5"/>
<dbReference type="Pfam" id="PF00093">
    <property type="entry name" value="VWC"/>
    <property type="match status" value="1"/>
</dbReference>
<evidence type="ECO:0000259" key="3">
    <source>
        <dbReference type="PROSITE" id="PS51233"/>
    </source>
</evidence>
<evidence type="ECO:0000313" key="5">
    <source>
        <dbReference type="Proteomes" id="UP000024404"/>
    </source>
</evidence>
<dbReference type="Pfam" id="PF14727">
    <property type="entry name" value="PHTB1_N"/>
    <property type="match status" value="1"/>
</dbReference>
<dbReference type="PANTHER" id="PTHR20991">
    <property type="entry name" value="PARATHYROID HORMONE-RESPONSIVE B1 GENE"/>
    <property type="match status" value="1"/>
</dbReference>
<dbReference type="SUPFAM" id="SSF57603">
    <property type="entry name" value="FnI-like domain"/>
    <property type="match status" value="2"/>
</dbReference>
<keyword evidence="1" id="KW-1133">Transmembrane helix</keyword>
<feature type="domain" description="VWFC" evidence="2">
    <location>
        <begin position="1024"/>
        <end position="1091"/>
    </location>
</feature>
<organism evidence="4 5">
    <name type="scientific">Onchocerca volvulus</name>
    <dbReference type="NCBI Taxonomy" id="6282"/>
    <lineage>
        <taxon>Eukaryota</taxon>
        <taxon>Metazoa</taxon>
        <taxon>Ecdysozoa</taxon>
        <taxon>Nematoda</taxon>
        <taxon>Chromadorea</taxon>
        <taxon>Rhabditida</taxon>
        <taxon>Spirurina</taxon>
        <taxon>Spiruromorpha</taxon>
        <taxon>Filarioidea</taxon>
        <taxon>Onchocercidae</taxon>
        <taxon>Onchocerca</taxon>
    </lineage>
</organism>
<dbReference type="Pfam" id="PF00094">
    <property type="entry name" value="VWD"/>
    <property type="match status" value="1"/>
</dbReference>
<evidence type="ECO:0000313" key="4">
    <source>
        <dbReference type="EnsemblMetazoa" id="OVOC11916.1"/>
    </source>
</evidence>
<dbReference type="InterPro" id="IPR001846">
    <property type="entry name" value="VWF_type-D"/>
</dbReference>
<dbReference type="Gene3D" id="6.20.200.20">
    <property type="match status" value="3"/>
</dbReference>
<accession>A0A8R1XMW5</accession>
<feature type="domain" description="VWFD" evidence="3">
    <location>
        <begin position="1095"/>
        <end position="1273"/>
    </location>
</feature>
<dbReference type="GO" id="GO:0034464">
    <property type="term" value="C:BBSome"/>
    <property type="evidence" value="ECO:0007669"/>
    <property type="project" value="InterPro"/>
</dbReference>
<dbReference type="InterPro" id="IPR028073">
    <property type="entry name" value="PHTB1_N_dom"/>
</dbReference>
<dbReference type="Pfam" id="PF23338">
    <property type="entry name" value="PTHB1_hp"/>
    <property type="match status" value="1"/>
</dbReference>
<keyword evidence="1" id="KW-0812">Transmembrane</keyword>
<name>A0A8R1XMW5_ONCVO</name>
<proteinExistence type="predicted"/>
<feature type="domain" description="VWFC" evidence="2">
    <location>
        <begin position="961"/>
        <end position="1020"/>
    </location>
</feature>